<protein>
    <submittedName>
        <fullName evidence="1">Uncharacterized protein</fullName>
    </submittedName>
</protein>
<dbReference type="Proteomes" id="UP001233172">
    <property type="component" value="Unassembled WGS sequence"/>
</dbReference>
<keyword evidence="2" id="KW-1185">Reference proteome</keyword>
<name>A0AAD8AYI7_BIOPF</name>
<organism evidence="1 2">
    <name type="scientific">Biomphalaria pfeifferi</name>
    <name type="common">Bloodfluke planorb</name>
    <name type="synonym">Freshwater snail</name>
    <dbReference type="NCBI Taxonomy" id="112525"/>
    <lineage>
        <taxon>Eukaryota</taxon>
        <taxon>Metazoa</taxon>
        <taxon>Spiralia</taxon>
        <taxon>Lophotrochozoa</taxon>
        <taxon>Mollusca</taxon>
        <taxon>Gastropoda</taxon>
        <taxon>Heterobranchia</taxon>
        <taxon>Euthyneura</taxon>
        <taxon>Panpulmonata</taxon>
        <taxon>Hygrophila</taxon>
        <taxon>Lymnaeoidea</taxon>
        <taxon>Planorbidae</taxon>
        <taxon>Biomphalaria</taxon>
    </lineage>
</organism>
<dbReference type="AlphaFoldDB" id="A0AAD8AYI7"/>
<comment type="caution">
    <text evidence="1">The sequence shown here is derived from an EMBL/GenBank/DDBJ whole genome shotgun (WGS) entry which is preliminary data.</text>
</comment>
<reference evidence="1" key="2">
    <citation type="submission" date="2023-04" db="EMBL/GenBank/DDBJ databases">
        <authorList>
            <person name="Bu L."/>
            <person name="Lu L."/>
            <person name="Laidemitt M.R."/>
            <person name="Zhang S.M."/>
            <person name="Mutuku M."/>
            <person name="Mkoji G."/>
            <person name="Steinauer M."/>
            <person name="Loker E.S."/>
        </authorList>
    </citation>
    <scope>NUCLEOTIDE SEQUENCE</scope>
    <source>
        <strain evidence="1">KasaAsao</strain>
        <tissue evidence="1">Whole Snail</tissue>
    </source>
</reference>
<gene>
    <name evidence="1" type="ORF">Bpfe_025787</name>
</gene>
<evidence type="ECO:0000313" key="1">
    <source>
        <dbReference type="EMBL" id="KAK0044727.1"/>
    </source>
</evidence>
<evidence type="ECO:0000313" key="2">
    <source>
        <dbReference type="Proteomes" id="UP001233172"/>
    </source>
</evidence>
<sequence length="116" mass="12557">MSIQTQKKKKAKCLTLKVSVSAFKGSTLTNFFPPGIPRTGHDLGGNGGGCWRRRRAVHELLVRSDDTPGELIELIDNSPSVCLEKHGFLSPLLNFHPMSGLTPTGAKPGGRPSHLR</sequence>
<dbReference type="EMBL" id="JASAOG010000192">
    <property type="protein sequence ID" value="KAK0044727.1"/>
    <property type="molecule type" value="Genomic_DNA"/>
</dbReference>
<proteinExistence type="predicted"/>
<accession>A0AAD8AYI7</accession>
<reference evidence="1" key="1">
    <citation type="journal article" date="2023" name="PLoS Negl. Trop. Dis.">
        <title>A genome sequence for Biomphalaria pfeifferi, the major vector snail for the human-infecting parasite Schistosoma mansoni.</title>
        <authorList>
            <person name="Bu L."/>
            <person name="Lu L."/>
            <person name="Laidemitt M.R."/>
            <person name="Zhang S.M."/>
            <person name="Mutuku M."/>
            <person name="Mkoji G."/>
            <person name="Steinauer M."/>
            <person name="Loker E.S."/>
        </authorList>
    </citation>
    <scope>NUCLEOTIDE SEQUENCE</scope>
    <source>
        <strain evidence="1">KasaAsao</strain>
    </source>
</reference>